<keyword evidence="3" id="KW-1185">Reference proteome</keyword>
<proteinExistence type="predicted"/>
<gene>
    <name evidence="2" type="ORF">PHAECO_LOCUS12231</name>
</gene>
<evidence type="ECO:0000313" key="2">
    <source>
        <dbReference type="EMBL" id="CAH1179648.1"/>
    </source>
</evidence>
<evidence type="ECO:0000313" key="3">
    <source>
        <dbReference type="Proteomes" id="UP001153737"/>
    </source>
</evidence>
<sequence>MTITLQDIVNEIRNLKADLNTKIDGVKEDISDLGSKLSNKVSELEARVNRIETDNAELKTRLLQAERKLKSRNLIFYGLRENENEDKRDLLKTVSAIISNELKVNFQSIEIIDLYRLGKKTIKPRPVLVALLSGFLRDDVNL</sequence>
<reference evidence="2" key="2">
    <citation type="submission" date="2022-10" db="EMBL/GenBank/DDBJ databases">
        <authorList>
            <consortium name="ENA_rothamsted_submissions"/>
            <consortium name="culmorum"/>
            <person name="King R."/>
        </authorList>
    </citation>
    <scope>NUCLEOTIDE SEQUENCE</scope>
</reference>
<organism evidence="2 3">
    <name type="scientific">Phaedon cochleariae</name>
    <name type="common">Mustard beetle</name>
    <dbReference type="NCBI Taxonomy" id="80249"/>
    <lineage>
        <taxon>Eukaryota</taxon>
        <taxon>Metazoa</taxon>
        <taxon>Ecdysozoa</taxon>
        <taxon>Arthropoda</taxon>
        <taxon>Hexapoda</taxon>
        <taxon>Insecta</taxon>
        <taxon>Pterygota</taxon>
        <taxon>Neoptera</taxon>
        <taxon>Endopterygota</taxon>
        <taxon>Coleoptera</taxon>
        <taxon>Polyphaga</taxon>
        <taxon>Cucujiformia</taxon>
        <taxon>Chrysomeloidea</taxon>
        <taxon>Chrysomelidae</taxon>
        <taxon>Chrysomelinae</taxon>
        <taxon>Chrysomelini</taxon>
        <taxon>Phaedon</taxon>
    </lineage>
</organism>
<feature type="coiled-coil region" evidence="1">
    <location>
        <begin position="9"/>
        <end position="68"/>
    </location>
</feature>
<name>A0A9P0GV42_PHACE</name>
<protein>
    <submittedName>
        <fullName evidence="2">Uncharacterized protein</fullName>
    </submittedName>
</protein>
<reference evidence="2" key="1">
    <citation type="submission" date="2022-01" db="EMBL/GenBank/DDBJ databases">
        <authorList>
            <person name="King R."/>
        </authorList>
    </citation>
    <scope>NUCLEOTIDE SEQUENCE</scope>
</reference>
<keyword evidence="1" id="KW-0175">Coiled coil</keyword>
<dbReference type="OrthoDB" id="7417618at2759"/>
<dbReference type="Gene3D" id="1.20.58.130">
    <property type="match status" value="1"/>
</dbReference>
<evidence type="ECO:0000256" key="1">
    <source>
        <dbReference type="SAM" id="Coils"/>
    </source>
</evidence>
<dbReference type="EMBL" id="OU896714">
    <property type="protein sequence ID" value="CAH1179648.1"/>
    <property type="molecule type" value="Genomic_DNA"/>
</dbReference>
<dbReference type="AlphaFoldDB" id="A0A9P0GV42"/>
<accession>A0A9P0GV42</accession>
<dbReference type="Proteomes" id="UP001153737">
    <property type="component" value="Chromosome 8"/>
</dbReference>